<accession>A0A645GHT7</accession>
<feature type="region of interest" description="Disordered" evidence="1">
    <location>
        <begin position="35"/>
        <end position="57"/>
    </location>
</feature>
<reference evidence="2" key="1">
    <citation type="submission" date="2019-08" db="EMBL/GenBank/DDBJ databases">
        <authorList>
            <person name="Kucharzyk K."/>
            <person name="Murdoch R.W."/>
            <person name="Higgins S."/>
            <person name="Loffler F."/>
        </authorList>
    </citation>
    <scope>NUCLEOTIDE SEQUENCE</scope>
</reference>
<evidence type="ECO:0000313" key="2">
    <source>
        <dbReference type="EMBL" id="MPN26541.1"/>
    </source>
</evidence>
<organism evidence="2">
    <name type="scientific">bioreactor metagenome</name>
    <dbReference type="NCBI Taxonomy" id="1076179"/>
    <lineage>
        <taxon>unclassified sequences</taxon>
        <taxon>metagenomes</taxon>
        <taxon>ecological metagenomes</taxon>
    </lineage>
</organism>
<dbReference type="AlphaFoldDB" id="A0A645GHT7"/>
<proteinExistence type="predicted"/>
<dbReference type="EMBL" id="VSSQ01076108">
    <property type="protein sequence ID" value="MPN26541.1"/>
    <property type="molecule type" value="Genomic_DNA"/>
</dbReference>
<protein>
    <submittedName>
        <fullName evidence="2">Uncharacterized protein</fullName>
    </submittedName>
</protein>
<comment type="caution">
    <text evidence="2">The sequence shown here is derived from an EMBL/GenBank/DDBJ whole genome shotgun (WGS) entry which is preliminary data.</text>
</comment>
<gene>
    <name evidence="2" type="ORF">SDC9_173966</name>
</gene>
<evidence type="ECO:0000256" key="1">
    <source>
        <dbReference type="SAM" id="MobiDB-lite"/>
    </source>
</evidence>
<sequence>MHHECVDRSIGVACSLSGGGVCGDVVDSAVGVADQHPEGGGPPTIQIGTGEHLGFGG</sequence>
<name>A0A645GHT7_9ZZZZ</name>